<dbReference type="GO" id="GO:0005576">
    <property type="term" value="C:extracellular region"/>
    <property type="evidence" value="ECO:0007669"/>
    <property type="project" value="UniProtKB-SubCell"/>
</dbReference>
<dbReference type="Gene3D" id="2.60.120.970">
    <property type="match status" value="1"/>
</dbReference>
<sequence>MNPALLKRSILTVLIITALFLLTSGWQNANASTKTLKSVKDASVRSKSSSTNVNTESLEVAYDEEIFLSDDKRASYVQFDISSLPSNAIINSAKLRLYQTSHSLTDNTVTIDAIRVISEWSETGVKWSNKPSTYNPTASKSVTETATWVEWTVTNTVKGWKDGTYSNYGFEISGKDQSSDYFLKFSSRESDKDPELVIDYDVPIDFNIGIINPNLFDLTAPEISDIKVKDTTDTSAKITWKTNEDTDGFVDYDTDTSYDKTANGELDTKDHELSLYDLEPETKYHYRVRAKDAAGNETKASDKTFTTLEQEELSPAAPQQTPTPTPTPTSVTQEVEDEAVVREETGSSEEPQESATSTPESAKGDETGSSKYVRVEDLMKYLKIGGIGLGIILIFIIGILLGKKLAGKGAPHKTAAEDEHAKHHHTEEEEAHHEHKDMEEPPS</sequence>
<evidence type="ECO:0000313" key="8">
    <source>
        <dbReference type="Proteomes" id="UP000176504"/>
    </source>
</evidence>
<name>A0A1F4VGI9_UNCKA</name>
<keyword evidence="5" id="KW-1133">Transmembrane helix</keyword>
<evidence type="ECO:0000256" key="1">
    <source>
        <dbReference type="ARBA" id="ARBA00004613"/>
    </source>
</evidence>
<dbReference type="NCBIfam" id="NF033679">
    <property type="entry name" value="DNRLRE_dom"/>
    <property type="match status" value="1"/>
</dbReference>
<dbReference type="InterPro" id="IPR036116">
    <property type="entry name" value="FN3_sf"/>
</dbReference>
<dbReference type="SMART" id="SM00060">
    <property type="entry name" value="FN3"/>
    <property type="match status" value="1"/>
</dbReference>
<feature type="compositionally biased region" description="Basic and acidic residues" evidence="4">
    <location>
        <begin position="414"/>
        <end position="443"/>
    </location>
</feature>
<evidence type="ECO:0000313" key="7">
    <source>
        <dbReference type="EMBL" id="OGC55843.1"/>
    </source>
</evidence>
<dbReference type="PROSITE" id="PS50853">
    <property type="entry name" value="FN3"/>
    <property type="match status" value="1"/>
</dbReference>
<dbReference type="Gene3D" id="2.60.40.10">
    <property type="entry name" value="Immunoglobulins"/>
    <property type="match status" value="1"/>
</dbReference>
<feature type="transmembrane region" description="Helical" evidence="5">
    <location>
        <begin position="381"/>
        <end position="401"/>
    </location>
</feature>
<dbReference type="GO" id="GO:0003993">
    <property type="term" value="F:acid phosphatase activity"/>
    <property type="evidence" value="ECO:0007669"/>
    <property type="project" value="InterPro"/>
</dbReference>
<organism evidence="7 8">
    <name type="scientific">candidate division WWE3 bacterium RIFCSPLOWO2_01_FULL_41_18</name>
    <dbReference type="NCBI Taxonomy" id="1802625"/>
    <lineage>
        <taxon>Bacteria</taxon>
        <taxon>Katanobacteria</taxon>
    </lineage>
</organism>
<feature type="domain" description="Fibronectin type-III" evidence="6">
    <location>
        <begin position="222"/>
        <end position="310"/>
    </location>
</feature>
<proteinExistence type="predicted"/>
<evidence type="ECO:0000256" key="5">
    <source>
        <dbReference type="SAM" id="Phobius"/>
    </source>
</evidence>
<dbReference type="GO" id="GO:0046872">
    <property type="term" value="F:metal ion binding"/>
    <property type="evidence" value="ECO:0007669"/>
    <property type="project" value="InterPro"/>
</dbReference>
<evidence type="ECO:0000256" key="4">
    <source>
        <dbReference type="SAM" id="MobiDB-lite"/>
    </source>
</evidence>
<accession>A0A1F4VGI9</accession>
<keyword evidence="5" id="KW-0812">Transmembrane</keyword>
<dbReference type="CDD" id="cd00063">
    <property type="entry name" value="FN3"/>
    <property type="match status" value="1"/>
</dbReference>
<dbReference type="EMBL" id="MEVI01000001">
    <property type="protein sequence ID" value="OGC55843.1"/>
    <property type="molecule type" value="Genomic_DNA"/>
</dbReference>
<dbReference type="InterPro" id="IPR015914">
    <property type="entry name" value="PAPs_N"/>
</dbReference>
<evidence type="ECO:0000256" key="2">
    <source>
        <dbReference type="ARBA" id="ARBA00022525"/>
    </source>
</evidence>
<keyword evidence="5" id="KW-0472">Membrane</keyword>
<dbReference type="AlphaFoldDB" id="A0A1F4VGI9"/>
<feature type="region of interest" description="Disordered" evidence="4">
    <location>
        <begin position="411"/>
        <end position="443"/>
    </location>
</feature>
<dbReference type="Pfam" id="PF24517">
    <property type="entry name" value="CBM96"/>
    <property type="match status" value="1"/>
</dbReference>
<dbReference type="SUPFAM" id="SSF49265">
    <property type="entry name" value="Fibronectin type III"/>
    <property type="match status" value="1"/>
</dbReference>
<dbReference type="InterPro" id="IPR055372">
    <property type="entry name" value="CBM96"/>
</dbReference>
<keyword evidence="2" id="KW-0964">Secreted</keyword>
<protein>
    <recommendedName>
        <fullName evidence="6">Fibronectin type-III domain-containing protein</fullName>
    </recommendedName>
</protein>
<gene>
    <name evidence="7" type="ORF">A3A78_02285</name>
</gene>
<evidence type="ECO:0000256" key="3">
    <source>
        <dbReference type="ARBA" id="ARBA00022729"/>
    </source>
</evidence>
<dbReference type="Pfam" id="PF16656">
    <property type="entry name" value="Pur_ac_phosph_N"/>
    <property type="match status" value="1"/>
</dbReference>
<dbReference type="Proteomes" id="UP000176504">
    <property type="component" value="Unassembled WGS sequence"/>
</dbReference>
<comment type="subcellular location">
    <subcellularLocation>
        <location evidence="1">Secreted</location>
    </subcellularLocation>
</comment>
<feature type="region of interest" description="Disordered" evidence="4">
    <location>
        <begin position="308"/>
        <end position="368"/>
    </location>
</feature>
<dbReference type="InterPro" id="IPR013783">
    <property type="entry name" value="Ig-like_fold"/>
</dbReference>
<comment type="caution">
    <text evidence="7">The sequence shown here is derived from an EMBL/GenBank/DDBJ whole genome shotgun (WGS) entry which is preliminary data.</text>
</comment>
<reference evidence="7 8" key="1">
    <citation type="journal article" date="2016" name="Nat. Commun.">
        <title>Thousands of microbial genomes shed light on interconnected biogeochemical processes in an aquifer system.</title>
        <authorList>
            <person name="Anantharaman K."/>
            <person name="Brown C.T."/>
            <person name="Hug L.A."/>
            <person name="Sharon I."/>
            <person name="Castelle C.J."/>
            <person name="Probst A.J."/>
            <person name="Thomas B.C."/>
            <person name="Singh A."/>
            <person name="Wilkins M.J."/>
            <person name="Karaoz U."/>
            <person name="Brodie E.L."/>
            <person name="Williams K.H."/>
            <person name="Hubbard S.S."/>
            <person name="Banfield J.F."/>
        </authorList>
    </citation>
    <scope>NUCLEOTIDE SEQUENCE [LARGE SCALE GENOMIC DNA]</scope>
</reference>
<dbReference type="InterPro" id="IPR003961">
    <property type="entry name" value="FN3_dom"/>
</dbReference>
<keyword evidence="3" id="KW-0732">Signal</keyword>
<evidence type="ECO:0000259" key="6">
    <source>
        <dbReference type="PROSITE" id="PS50853"/>
    </source>
</evidence>